<gene>
    <name evidence="2" type="ORF">TRIUR3_34060</name>
</gene>
<feature type="region of interest" description="Disordered" evidence="1">
    <location>
        <begin position="65"/>
        <end position="85"/>
    </location>
</feature>
<accession>M8A9H1</accession>
<evidence type="ECO:0000313" key="2">
    <source>
        <dbReference type="EMBL" id="EMS61320.1"/>
    </source>
</evidence>
<proteinExistence type="predicted"/>
<feature type="compositionally biased region" description="Basic and acidic residues" evidence="1">
    <location>
        <begin position="65"/>
        <end position="74"/>
    </location>
</feature>
<organism evidence="2">
    <name type="scientific">Triticum urartu</name>
    <name type="common">Red wild einkorn</name>
    <name type="synonym">Crithodium urartu</name>
    <dbReference type="NCBI Taxonomy" id="4572"/>
    <lineage>
        <taxon>Eukaryota</taxon>
        <taxon>Viridiplantae</taxon>
        <taxon>Streptophyta</taxon>
        <taxon>Embryophyta</taxon>
        <taxon>Tracheophyta</taxon>
        <taxon>Spermatophyta</taxon>
        <taxon>Magnoliopsida</taxon>
        <taxon>Liliopsida</taxon>
        <taxon>Poales</taxon>
        <taxon>Poaceae</taxon>
        <taxon>BOP clade</taxon>
        <taxon>Pooideae</taxon>
        <taxon>Triticodae</taxon>
        <taxon>Triticeae</taxon>
        <taxon>Triticinae</taxon>
        <taxon>Triticum</taxon>
    </lineage>
</organism>
<dbReference type="AlphaFoldDB" id="M8A9H1"/>
<feature type="region of interest" description="Disordered" evidence="1">
    <location>
        <begin position="1"/>
        <end position="48"/>
    </location>
</feature>
<dbReference type="EMBL" id="KD097946">
    <property type="protein sequence ID" value="EMS61320.1"/>
    <property type="molecule type" value="Genomic_DNA"/>
</dbReference>
<sequence>MAYKPDQEGDVPFQPAANQPWVAAGAPRMSSAGIHPSGGQAGQGRSRGAVVTEAIKNAVMDDRGRARATVERKGGGGADLLKPQGWGRRTAEGRWPVLAVEGRTGSWRCARGGDMT</sequence>
<name>M8A9H1_TRIUA</name>
<protein>
    <submittedName>
        <fullName evidence="2">Uncharacterized protein</fullName>
    </submittedName>
</protein>
<reference evidence="2" key="1">
    <citation type="journal article" date="2013" name="Nature">
        <title>Draft genome of the wheat A-genome progenitor Triticum urartu.</title>
        <authorList>
            <person name="Ling H.Q."/>
            <person name="Zhao S."/>
            <person name="Liu D."/>
            <person name="Wang J."/>
            <person name="Sun H."/>
            <person name="Zhang C."/>
            <person name="Fan H."/>
            <person name="Li D."/>
            <person name="Dong L."/>
            <person name="Tao Y."/>
            <person name="Gao C."/>
            <person name="Wu H."/>
            <person name="Li Y."/>
            <person name="Cui Y."/>
            <person name="Guo X."/>
            <person name="Zheng S."/>
            <person name="Wang B."/>
            <person name="Yu K."/>
            <person name="Liang Q."/>
            <person name="Yang W."/>
            <person name="Lou X."/>
            <person name="Chen J."/>
            <person name="Feng M."/>
            <person name="Jian J."/>
            <person name="Zhang X."/>
            <person name="Luo G."/>
            <person name="Jiang Y."/>
            <person name="Liu J."/>
            <person name="Wang Z."/>
            <person name="Sha Y."/>
            <person name="Zhang B."/>
            <person name="Wu H."/>
            <person name="Tang D."/>
            <person name="Shen Q."/>
            <person name="Xue P."/>
            <person name="Zou S."/>
            <person name="Wang X."/>
            <person name="Liu X."/>
            <person name="Wang F."/>
            <person name="Yang Y."/>
            <person name="An X."/>
            <person name="Dong Z."/>
            <person name="Zhang K."/>
            <person name="Zhang X."/>
            <person name="Luo M.C."/>
            <person name="Dvorak J."/>
            <person name="Tong Y."/>
            <person name="Wang J."/>
            <person name="Yang H."/>
            <person name="Li Z."/>
            <person name="Wang D."/>
            <person name="Zhang A."/>
            <person name="Wang J."/>
        </authorList>
    </citation>
    <scope>NUCLEOTIDE SEQUENCE</scope>
</reference>
<evidence type="ECO:0000256" key="1">
    <source>
        <dbReference type="SAM" id="MobiDB-lite"/>
    </source>
</evidence>